<dbReference type="AlphaFoldDB" id="A0A0A9DJW9"/>
<dbReference type="EMBL" id="GBRH01209819">
    <property type="protein sequence ID" value="JAD88076.1"/>
    <property type="molecule type" value="Transcribed_RNA"/>
</dbReference>
<organism evidence="2">
    <name type="scientific">Arundo donax</name>
    <name type="common">Giant reed</name>
    <name type="synonym">Donax arundinaceus</name>
    <dbReference type="NCBI Taxonomy" id="35708"/>
    <lineage>
        <taxon>Eukaryota</taxon>
        <taxon>Viridiplantae</taxon>
        <taxon>Streptophyta</taxon>
        <taxon>Embryophyta</taxon>
        <taxon>Tracheophyta</taxon>
        <taxon>Spermatophyta</taxon>
        <taxon>Magnoliopsida</taxon>
        <taxon>Liliopsida</taxon>
        <taxon>Poales</taxon>
        <taxon>Poaceae</taxon>
        <taxon>PACMAD clade</taxon>
        <taxon>Arundinoideae</taxon>
        <taxon>Arundineae</taxon>
        <taxon>Arundo</taxon>
    </lineage>
</organism>
<feature type="region of interest" description="Disordered" evidence="1">
    <location>
        <begin position="143"/>
        <end position="203"/>
    </location>
</feature>
<sequence>MNILDTIFKTTSKALHDRCDQYVSWIGGMEDDLIYAWRIAKVLIPGFETEIELAKIAGGLGSKQIDLPEDAVKAIANYDKQAILQCLERLLGIYKYKTNAQQYLNELRLDKMTIEDQIGVTGMAVSSKDDKRLTVVGVRGKDETPAVGREDDKQLSVEAVGNKDGTLLTSDSCNVKNMDRTKKKGSHNDDRSTQPKKAGRKKR</sequence>
<evidence type="ECO:0000256" key="1">
    <source>
        <dbReference type="SAM" id="MobiDB-lite"/>
    </source>
</evidence>
<feature type="compositionally biased region" description="Basic and acidic residues" evidence="1">
    <location>
        <begin position="143"/>
        <end position="155"/>
    </location>
</feature>
<protein>
    <submittedName>
        <fullName evidence="2">Uncharacterized protein</fullName>
    </submittedName>
</protein>
<proteinExistence type="predicted"/>
<name>A0A0A9DJW9_ARUDO</name>
<reference evidence="2" key="1">
    <citation type="submission" date="2014-09" db="EMBL/GenBank/DDBJ databases">
        <authorList>
            <person name="Magalhaes I.L.F."/>
            <person name="Oliveira U."/>
            <person name="Santos F.R."/>
            <person name="Vidigal T.H.D.A."/>
            <person name="Brescovit A.D."/>
            <person name="Santos A.J."/>
        </authorList>
    </citation>
    <scope>NUCLEOTIDE SEQUENCE</scope>
    <source>
        <tissue evidence="2">Shoot tissue taken approximately 20 cm above the soil surface</tissue>
    </source>
</reference>
<accession>A0A0A9DJW9</accession>
<evidence type="ECO:0000313" key="2">
    <source>
        <dbReference type="EMBL" id="JAD88076.1"/>
    </source>
</evidence>
<reference evidence="2" key="2">
    <citation type="journal article" date="2015" name="Data Brief">
        <title>Shoot transcriptome of the giant reed, Arundo donax.</title>
        <authorList>
            <person name="Barrero R.A."/>
            <person name="Guerrero F.D."/>
            <person name="Moolhuijzen P."/>
            <person name="Goolsby J.A."/>
            <person name="Tidwell J."/>
            <person name="Bellgard S.E."/>
            <person name="Bellgard M.I."/>
        </authorList>
    </citation>
    <scope>NUCLEOTIDE SEQUENCE</scope>
    <source>
        <tissue evidence="2">Shoot tissue taken approximately 20 cm above the soil surface</tissue>
    </source>
</reference>